<dbReference type="SMART" id="SM00028">
    <property type="entry name" value="TPR"/>
    <property type="match status" value="3"/>
</dbReference>
<dbReference type="InterPro" id="IPR011990">
    <property type="entry name" value="TPR-like_helical_dom_sf"/>
</dbReference>
<evidence type="ECO:0000313" key="2">
    <source>
        <dbReference type="EMBL" id="KAJ7391294.1"/>
    </source>
</evidence>
<sequence length="546" mass="61912">MLDSYVSLAEEIGLKEEAKAANHEISLLSRTSEGRQYHINLQSQFHQNAYDEALKQIYDKVMKKLRHHSSWVLLIKDPTKEMSRFKRFWPQPGDPSFGNGLVIMTTQCPKLLLKEGGDLSLKKVLIGKMANKDAVAFLASKSGIPATGTDKTYAEDIAVNKLHSNPQDIAQLGTIVEKYKEETNKRTFRDLSTLWRTETATLSEYMLILEMTRRDLTKIFKFLACCSSENHLPLKILERCFTEATEAAEDSEVLKIAKRDGIKVVTTHPRHHATLRDILSRQQPTETDQTWMDVFRGNGVKNIETPTLSRADVSQVIECLSSVCKDALQRCRDEDFVMLRSILPHLKEAVQLGSKLTVEGELEPLVMADGYACLGESLLFSGDSEEARSNLKIALAMYKDYKGPENVQLDLANVLHFLGEAYSNSHLGNPLKGEIYLREALEKKMDFYNGMAHQQIAFTLRSLGNVLNELGQQSEAIVHIKRALRMYDDSENCSNLKQEYGYTLSALGSSYRYLGRYVQAEYCLKKALKIFRSVDSPSKLRVIYHY</sequence>
<accession>A0A9X0A1W0</accession>
<dbReference type="PANTHER" id="PTHR19959">
    <property type="entry name" value="KINESIN LIGHT CHAIN"/>
    <property type="match status" value="1"/>
</dbReference>
<dbReference type="PANTHER" id="PTHR19959:SF119">
    <property type="entry name" value="FUNGAL LIPASE-LIKE DOMAIN-CONTAINING PROTEIN"/>
    <property type="match status" value="1"/>
</dbReference>
<organism evidence="2 3">
    <name type="scientific">Desmophyllum pertusum</name>
    <dbReference type="NCBI Taxonomy" id="174260"/>
    <lineage>
        <taxon>Eukaryota</taxon>
        <taxon>Metazoa</taxon>
        <taxon>Cnidaria</taxon>
        <taxon>Anthozoa</taxon>
        <taxon>Hexacorallia</taxon>
        <taxon>Scleractinia</taxon>
        <taxon>Caryophylliina</taxon>
        <taxon>Caryophylliidae</taxon>
        <taxon>Desmophyllum</taxon>
    </lineage>
</organism>
<dbReference type="EMBL" id="MU825407">
    <property type="protein sequence ID" value="KAJ7391294.1"/>
    <property type="molecule type" value="Genomic_DNA"/>
</dbReference>
<dbReference type="SUPFAM" id="SSF48452">
    <property type="entry name" value="TPR-like"/>
    <property type="match status" value="1"/>
</dbReference>
<dbReference type="AlphaFoldDB" id="A0A9X0A1W0"/>
<dbReference type="PROSITE" id="PS50005">
    <property type="entry name" value="TPR"/>
    <property type="match status" value="1"/>
</dbReference>
<proteinExistence type="predicted"/>
<reference evidence="2" key="1">
    <citation type="submission" date="2023-01" db="EMBL/GenBank/DDBJ databases">
        <title>Genome assembly of the deep-sea coral Lophelia pertusa.</title>
        <authorList>
            <person name="Herrera S."/>
            <person name="Cordes E."/>
        </authorList>
    </citation>
    <scope>NUCLEOTIDE SEQUENCE</scope>
    <source>
        <strain evidence="2">USNM1676648</strain>
        <tissue evidence="2">Polyp</tissue>
    </source>
</reference>
<dbReference type="Gene3D" id="1.25.40.10">
    <property type="entry name" value="Tetratricopeptide repeat domain"/>
    <property type="match status" value="1"/>
</dbReference>
<dbReference type="Proteomes" id="UP001163046">
    <property type="component" value="Unassembled WGS sequence"/>
</dbReference>
<gene>
    <name evidence="2" type="ORF">OS493_019426</name>
</gene>
<keyword evidence="1" id="KW-0802">TPR repeat</keyword>
<dbReference type="OrthoDB" id="5981794at2759"/>
<keyword evidence="3" id="KW-1185">Reference proteome</keyword>
<evidence type="ECO:0000256" key="1">
    <source>
        <dbReference type="PROSITE-ProRule" id="PRU00339"/>
    </source>
</evidence>
<dbReference type="InterPro" id="IPR019734">
    <property type="entry name" value="TPR_rpt"/>
</dbReference>
<comment type="caution">
    <text evidence="2">The sequence shown here is derived from an EMBL/GenBank/DDBJ whole genome shotgun (WGS) entry which is preliminary data.</text>
</comment>
<evidence type="ECO:0000313" key="3">
    <source>
        <dbReference type="Proteomes" id="UP001163046"/>
    </source>
</evidence>
<name>A0A9X0A1W0_9CNID</name>
<feature type="repeat" description="TPR" evidence="1">
    <location>
        <begin position="457"/>
        <end position="490"/>
    </location>
</feature>
<protein>
    <submittedName>
        <fullName evidence="2">Uncharacterized protein</fullName>
    </submittedName>
</protein>